<dbReference type="GO" id="GO:0003676">
    <property type="term" value="F:nucleic acid binding"/>
    <property type="evidence" value="ECO:0007669"/>
    <property type="project" value="InterPro"/>
</dbReference>
<comment type="caution">
    <text evidence="3">The sequence shown here is derived from an EMBL/GenBank/DDBJ whole genome shotgun (WGS) entry which is preliminary data.</text>
</comment>
<organism evidence="3">
    <name type="scientific">Sesamum latifolium</name>
    <dbReference type="NCBI Taxonomy" id="2727402"/>
    <lineage>
        <taxon>Eukaryota</taxon>
        <taxon>Viridiplantae</taxon>
        <taxon>Streptophyta</taxon>
        <taxon>Embryophyta</taxon>
        <taxon>Tracheophyta</taxon>
        <taxon>Spermatophyta</taxon>
        <taxon>Magnoliopsida</taxon>
        <taxon>eudicotyledons</taxon>
        <taxon>Gunneridae</taxon>
        <taxon>Pentapetalae</taxon>
        <taxon>asterids</taxon>
        <taxon>lamiids</taxon>
        <taxon>Lamiales</taxon>
        <taxon>Pedaliaceae</taxon>
        <taxon>Sesamum</taxon>
    </lineage>
</organism>
<dbReference type="InterPro" id="IPR001584">
    <property type="entry name" value="Integrase_cat-core"/>
</dbReference>
<dbReference type="InterPro" id="IPR036397">
    <property type="entry name" value="RNaseH_sf"/>
</dbReference>
<dbReference type="InterPro" id="IPR054722">
    <property type="entry name" value="PolX-like_BBD"/>
</dbReference>
<dbReference type="Pfam" id="PF13976">
    <property type="entry name" value="gag_pre-integrs"/>
    <property type="match status" value="1"/>
</dbReference>
<dbReference type="PROSITE" id="PS50994">
    <property type="entry name" value="INTEGRASE"/>
    <property type="match status" value="1"/>
</dbReference>
<dbReference type="InterPro" id="IPR025724">
    <property type="entry name" value="GAG-pre-integrase_dom"/>
</dbReference>
<dbReference type="GO" id="GO:0006508">
    <property type="term" value="P:proteolysis"/>
    <property type="evidence" value="ECO:0007669"/>
    <property type="project" value="UniProtKB-KW"/>
</dbReference>
<keyword evidence="1" id="KW-0378">Hydrolase</keyword>
<dbReference type="EMBL" id="JACGWN010000003">
    <property type="protein sequence ID" value="KAL0456659.1"/>
    <property type="molecule type" value="Genomic_DNA"/>
</dbReference>
<dbReference type="AlphaFoldDB" id="A0AAW2XU87"/>
<evidence type="ECO:0000259" key="2">
    <source>
        <dbReference type="PROSITE" id="PS50994"/>
    </source>
</evidence>
<dbReference type="Pfam" id="PF22936">
    <property type="entry name" value="Pol_BBD"/>
    <property type="match status" value="1"/>
</dbReference>
<feature type="domain" description="Integrase catalytic" evidence="2">
    <location>
        <begin position="333"/>
        <end position="425"/>
    </location>
</feature>
<name>A0AAW2XU87_9LAMI</name>
<evidence type="ECO:0000256" key="1">
    <source>
        <dbReference type="ARBA" id="ARBA00022670"/>
    </source>
</evidence>
<dbReference type="GO" id="GO:0015074">
    <property type="term" value="P:DNA integration"/>
    <property type="evidence" value="ECO:0007669"/>
    <property type="project" value="InterPro"/>
</dbReference>
<gene>
    <name evidence="3" type="ORF">Slati_1005100</name>
</gene>
<dbReference type="SUPFAM" id="SSF53098">
    <property type="entry name" value="Ribonuclease H-like"/>
    <property type="match status" value="1"/>
</dbReference>
<dbReference type="GO" id="GO:0008233">
    <property type="term" value="F:peptidase activity"/>
    <property type="evidence" value="ECO:0007669"/>
    <property type="project" value="UniProtKB-KW"/>
</dbReference>
<protein>
    <submittedName>
        <fullName evidence="3">Retrovirus-related Pol polyprotein from transposon TNT 1-94</fullName>
    </submittedName>
</protein>
<keyword evidence="1" id="KW-0645">Protease</keyword>
<dbReference type="Gene3D" id="3.30.420.10">
    <property type="entry name" value="Ribonuclease H-like superfamily/Ribonuclease H"/>
    <property type="match status" value="1"/>
</dbReference>
<reference evidence="3" key="1">
    <citation type="submission" date="2020-06" db="EMBL/GenBank/DDBJ databases">
        <authorList>
            <person name="Li T."/>
            <person name="Hu X."/>
            <person name="Zhang T."/>
            <person name="Song X."/>
            <person name="Zhang H."/>
            <person name="Dai N."/>
            <person name="Sheng W."/>
            <person name="Hou X."/>
            <person name="Wei L."/>
        </authorList>
    </citation>
    <scope>NUCLEOTIDE SEQUENCE</scope>
    <source>
        <strain evidence="3">KEN1</strain>
        <tissue evidence="3">Leaf</tissue>
    </source>
</reference>
<dbReference type="PANTHER" id="PTHR42648">
    <property type="entry name" value="TRANSPOSASE, PUTATIVE-RELATED"/>
    <property type="match status" value="1"/>
</dbReference>
<dbReference type="InterPro" id="IPR039537">
    <property type="entry name" value="Retrotran_Ty1/copia-like"/>
</dbReference>
<evidence type="ECO:0000313" key="3">
    <source>
        <dbReference type="EMBL" id="KAL0456659.1"/>
    </source>
</evidence>
<reference evidence="3" key="2">
    <citation type="journal article" date="2024" name="Plant">
        <title>Genomic evolution and insights into agronomic trait innovations of Sesamum species.</title>
        <authorList>
            <person name="Miao H."/>
            <person name="Wang L."/>
            <person name="Qu L."/>
            <person name="Liu H."/>
            <person name="Sun Y."/>
            <person name="Le M."/>
            <person name="Wang Q."/>
            <person name="Wei S."/>
            <person name="Zheng Y."/>
            <person name="Lin W."/>
            <person name="Duan Y."/>
            <person name="Cao H."/>
            <person name="Xiong S."/>
            <person name="Wang X."/>
            <person name="Wei L."/>
            <person name="Li C."/>
            <person name="Ma Q."/>
            <person name="Ju M."/>
            <person name="Zhao R."/>
            <person name="Li G."/>
            <person name="Mu C."/>
            <person name="Tian Q."/>
            <person name="Mei H."/>
            <person name="Zhang T."/>
            <person name="Gao T."/>
            <person name="Zhang H."/>
        </authorList>
    </citation>
    <scope>NUCLEOTIDE SEQUENCE</scope>
    <source>
        <strain evidence="3">KEN1</strain>
    </source>
</reference>
<dbReference type="Pfam" id="PF14223">
    <property type="entry name" value="Retrotran_gag_2"/>
    <property type="match status" value="1"/>
</dbReference>
<proteinExistence type="predicted"/>
<accession>A0AAW2XU87</accession>
<sequence>MKGILIQQKVFKAIDGKYSEGVSDEKRLENDEFAYSSIILNLSDFVIRKVGNQNSAKDLWDKLEELYTESSLPSKLFLLEKFFRDNVNLETVINGLKSKEIDLRTNKPSLNQPEVNLECKKHRRNPPKESVNISEDTVDEVYMLSDVNSVKSALHKHDWLIDSGCTVHMTPYRDIMSNYRAENLGSVSIANEKRCDVMGMGDVCMIFENGFKFTLKNVKHVPDLAHNLISCSALEEEGLEGRWGKGIMKIMKGSMTVFKAERKKNLYICSVTYDLFAVSAMHINKTDLWHKRLGHMSSKGLELWHKHDFLKDKMDDLSFCDDCVLGKHHKVHFPSPPSQNHMFSSSILDYIHDDVWGPSNVPTHGGNRYFLSIIDSISRKTFIFLMKQKSEVFEKFKNWKTLVENQTGKRIKVLRIDNGLEFCNQ</sequence>
<dbReference type="InterPro" id="IPR012337">
    <property type="entry name" value="RNaseH-like_sf"/>
</dbReference>
<dbReference type="PANTHER" id="PTHR42648:SF28">
    <property type="entry name" value="TRANSPOSON-ENCODED PROTEIN WITH RIBONUCLEASE H-LIKE AND RETROVIRUS ZINC FINGER-LIKE DOMAINS"/>
    <property type="match status" value="1"/>
</dbReference>